<dbReference type="EMBL" id="CAEZVC010000115">
    <property type="protein sequence ID" value="CAB4632112.1"/>
    <property type="molecule type" value="Genomic_DNA"/>
</dbReference>
<dbReference type="EMBL" id="CAFAAM010000037">
    <property type="protein sequence ID" value="CAB4797623.1"/>
    <property type="molecule type" value="Genomic_DNA"/>
</dbReference>
<evidence type="ECO:0000313" key="2">
    <source>
        <dbReference type="EMBL" id="CAB4371491.1"/>
    </source>
</evidence>
<dbReference type="EMBL" id="CAFBRD010000199">
    <property type="protein sequence ID" value="CAB5078899.1"/>
    <property type="molecule type" value="Genomic_DNA"/>
</dbReference>
<reference evidence="1" key="1">
    <citation type="submission" date="2020-05" db="EMBL/GenBank/DDBJ databases">
        <authorList>
            <person name="Chiriac C."/>
            <person name="Salcher M."/>
            <person name="Ghai R."/>
            <person name="Kavagutti S V."/>
        </authorList>
    </citation>
    <scope>NUCLEOTIDE SEQUENCE</scope>
</reference>
<evidence type="ECO:0000313" key="6">
    <source>
        <dbReference type="EMBL" id="CAB4797623.1"/>
    </source>
</evidence>
<sequence length="166" mass="17567">MSDAPSGPSTADLEALAGYAAVLADGIERAIGPWVERSVEIVCEKSGVMVTGNLRQQARTAGAEATAEIAPRVHALLALDIDEQRLGPLELLRSAVRWPTKVLRDLGVAAASRDESAKAMFPDDDYDLTPASFGDLDPALHEPGLVWGAAKAHVFLARRRAAGQLS</sequence>
<name>A0A6J5ZY27_9ZZZZ</name>
<dbReference type="AlphaFoldDB" id="A0A6J5ZY27"/>
<dbReference type="EMBL" id="CAESAL010000108">
    <property type="protein sequence ID" value="CAB4346448.1"/>
    <property type="molecule type" value="Genomic_DNA"/>
</dbReference>
<proteinExistence type="predicted"/>
<gene>
    <name evidence="3" type="ORF">UFOPK1762_01587</name>
    <name evidence="4" type="ORF">UFOPK1906_01531</name>
    <name evidence="5" type="ORF">UFOPK2624_02034</name>
    <name evidence="6" type="ORF">UFOPK3010_00407</name>
    <name evidence="1" type="ORF">UFOPK3331_01860</name>
    <name evidence="2" type="ORF">UFOPK4201_00860</name>
    <name evidence="7" type="ORF">UFOPK4371_02058</name>
</gene>
<evidence type="ECO:0000313" key="7">
    <source>
        <dbReference type="EMBL" id="CAB5078899.1"/>
    </source>
</evidence>
<evidence type="ECO:0000313" key="4">
    <source>
        <dbReference type="EMBL" id="CAB4632112.1"/>
    </source>
</evidence>
<organism evidence="1">
    <name type="scientific">freshwater metagenome</name>
    <dbReference type="NCBI Taxonomy" id="449393"/>
    <lineage>
        <taxon>unclassified sequences</taxon>
        <taxon>metagenomes</taxon>
        <taxon>ecological metagenomes</taxon>
    </lineage>
</organism>
<dbReference type="EMBL" id="CAEZXY010000163">
    <property type="protein sequence ID" value="CAB4725999.1"/>
    <property type="molecule type" value="Genomic_DNA"/>
</dbReference>
<dbReference type="EMBL" id="CAEUNJ010000031">
    <property type="protein sequence ID" value="CAB4371491.1"/>
    <property type="molecule type" value="Genomic_DNA"/>
</dbReference>
<dbReference type="EMBL" id="CAEZTY010000080">
    <property type="protein sequence ID" value="CAB4595386.1"/>
    <property type="molecule type" value="Genomic_DNA"/>
</dbReference>
<evidence type="ECO:0000313" key="5">
    <source>
        <dbReference type="EMBL" id="CAB4725999.1"/>
    </source>
</evidence>
<accession>A0A6J5ZY27</accession>
<protein>
    <submittedName>
        <fullName evidence="1">Unannotated protein</fullName>
    </submittedName>
</protein>
<evidence type="ECO:0000313" key="3">
    <source>
        <dbReference type="EMBL" id="CAB4595386.1"/>
    </source>
</evidence>
<evidence type="ECO:0000313" key="1">
    <source>
        <dbReference type="EMBL" id="CAB4346448.1"/>
    </source>
</evidence>